<feature type="compositionally biased region" description="Polar residues" evidence="2">
    <location>
        <begin position="129"/>
        <end position="141"/>
    </location>
</feature>
<reference evidence="3 4" key="1">
    <citation type="submission" date="2020-07" db="EMBL/GenBank/DDBJ databases">
        <title>Sequencing the genomes of 1000 actinobacteria strains.</title>
        <authorList>
            <person name="Klenk H.-P."/>
        </authorList>
    </citation>
    <scope>NUCLEOTIDE SEQUENCE [LARGE SCALE GENOMIC DNA]</scope>
    <source>
        <strain evidence="3 4">DSM 26154</strain>
    </source>
</reference>
<dbReference type="EMBL" id="JACCAE010000001">
    <property type="protein sequence ID" value="NYF97698.1"/>
    <property type="molecule type" value="Genomic_DNA"/>
</dbReference>
<feature type="region of interest" description="Disordered" evidence="2">
    <location>
        <begin position="121"/>
        <end position="141"/>
    </location>
</feature>
<proteinExistence type="predicted"/>
<accession>A0A852VPP1</accession>
<name>A0A852VPP1_9MICO</name>
<sequence>MTASKIFTAEQKRELVYAYVRLPHGSKGKFLTDRGIKWHSMSRWRSQVFADTLEVDLVPRGGSVVNVEESAALARLIRQNEALQQQLEAERAEREQQVAGKEAELAVQRRTINALGKAIEFLRPDGEGKNSTQRAPADQQQ</sequence>
<organism evidence="3 4">
    <name type="scientific">Janibacter cremeus</name>
    <dbReference type="NCBI Taxonomy" id="1285192"/>
    <lineage>
        <taxon>Bacteria</taxon>
        <taxon>Bacillati</taxon>
        <taxon>Actinomycetota</taxon>
        <taxon>Actinomycetes</taxon>
        <taxon>Micrococcales</taxon>
        <taxon>Intrasporangiaceae</taxon>
        <taxon>Janibacter</taxon>
    </lineage>
</organism>
<evidence type="ECO:0008006" key="5">
    <source>
        <dbReference type="Google" id="ProtNLM"/>
    </source>
</evidence>
<dbReference type="Proteomes" id="UP000554054">
    <property type="component" value="Unassembled WGS sequence"/>
</dbReference>
<protein>
    <recommendedName>
        <fullName evidence="5">Transposase</fullName>
    </recommendedName>
</protein>
<feature type="coiled-coil region" evidence="1">
    <location>
        <begin position="66"/>
        <end position="104"/>
    </location>
</feature>
<gene>
    <name evidence="3" type="ORF">BJY20_001090</name>
</gene>
<keyword evidence="4" id="KW-1185">Reference proteome</keyword>
<evidence type="ECO:0000256" key="2">
    <source>
        <dbReference type="SAM" id="MobiDB-lite"/>
    </source>
</evidence>
<dbReference type="AlphaFoldDB" id="A0A852VPP1"/>
<evidence type="ECO:0000313" key="3">
    <source>
        <dbReference type="EMBL" id="NYF97698.1"/>
    </source>
</evidence>
<keyword evidence="1" id="KW-0175">Coiled coil</keyword>
<dbReference type="RefSeq" id="WP_185990592.1">
    <property type="nucleotide sequence ID" value="NZ_JACCAE010000001.1"/>
</dbReference>
<evidence type="ECO:0000256" key="1">
    <source>
        <dbReference type="SAM" id="Coils"/>
    </source>
</evidence>
<evidence type="ECO:0000313" key="4">
    <source>
        <dbReference type="Proteomes" id="UP000554054"/>
    </source>
</evidence>
<comment type="caution">
    <text evidence="3">The sequence shown here is derived from an EMBL/GenBank/DDBJ whole genome shotgun (WGS) entry which is preliminary data.</text>
</comment>